<dbReference type="PANTHER" id="PTHR43028">
    <property type="entry name" value="3'(2'),5'-BISPHOSPHATE NUCLEOTIDASE 1"/>
    <property type="match status" value="1"/>
</dbReference>
<dbReference type="RefSeq" id="WP_162852324.1">
    <property type="nucleotide sequence ID" value="NZ_CAKWBM010000014.1"/>
</dbReference>
<name>A0A4Y1WSA6_9BACT</name>
<feature type="binding site" evidence="6">
    <location>
        <position position="72"/>
    </location>
    <ligand>
        <name>substrate</name>
    </ligand>
</feature>
<feature type="binding site" evidence="7">
    <location>
        <position position="94"/>
    </location>
    <ligand>
        <name>Mg(2+)</name>
        <dbReference type="ChEBI" id="CHEBI:18420"/>
        <label>1</label>
        <note>catalytic</note>
    </ligand>
</feature>
<dbReference type="GO" id="GO:0008441">
    <property type="term" value="F:3'(2'),5'-bisphosphate nucleotidase activity"/>
    <property type="evidence" value="ECO:0007669"/>
    <property type="project" value="UniProtKB-UniRule"/>
</dbReference>
<keyword evidence="5 6" id="KW-0472">Membrane</keyword>
<dbReference type="AlphaFoldDB" id="A0A4Y1WSA6"/>
<dbReference type="EMBL" id="AP019735">
    <property type="protein sequence ID" value="BBL02938.1"/>
    <property type="molecule type" value="Genomic_DNA"/>
</dbReference>
<reference evidence="9" key="1">
    <citation type="submission" date="2019-06" db="EMBL/GenBank/DDBJ databases">
        <title>Alistipes onderdonkii subsp. vulgaris subsp. nov., Alistipes dispar sp. nov. and Alistipes communis sp. nov., isolated from human faeces, and creation of Alistipes onderdonkii subsp. onderdonkii subsp. nov.</title>
        <authorList>
            <person name="Sakamoto M."/>
            <person name="Ikeyama N."/>
            <person name="Ogata Y."/>
            <person name="Suda W."/>
            <person name="Iino T."/>
            <person name="Hattori M."/>
            <person name="Ohkuma M."/>
        </authorList>
    </citation>
    <scope>NUCLEOTIDE SEQUENCE [LARGE SCALE GENOMIC DNA]</scope>
    <source>
        <strain evidence="9">5CBH24</strain>
    </source>
</reference>
<gene>
    <name evidence="6" type="primary">cysQ</name>
    <name evidence="8" type="ORF">A5CBH24_02510</name>
</gene>
<dbReference type="InterPro" id="IPR006240">
    <property type="entry name" value="CysQ"/>
</dbReference>
<keyword evidence="6 7" id="KW-0460">Magnesium</keyword>
<dbReference type="Proteomes" id="UP000318946">
    <property type="component" value="Chromosome"/>
</dbReference>
<comment type="catalytic activity">
    <reaction evidence="6">
        <text>adenosine 3',5'-bisphosphate + H2O = AMP + phosphate</text>
        <dbReference type="Rhea" id="RHEA:10040"/>
        <dbReference type="ChEBI" id="CHEBI:15377"/>
        <dbReference type="ChEBI" id="CHEBI:43474"/>
        <dbReference type="ChEBI" id="CHEBI:58343"/>
        <dbReference type="ChEBI" id="CHEBI:456215"/>
        <dbReference type="EC" id="3.1.3.7"/>
    </reaction>
</comment>
<dbReference type="InterPro" id="IPR050725">
    <property type="entry name" value="CysQ/Inositol_MonoPase"/>
</dbReference>
<dbReference type="Pfam" id="PF00459">
    <property type="entry name" value="Inositol_P"/>
    <property type="match status" value="1"/>
</dbReference>
<evidence type="ECO:0000256" key="7">
    <source>
        <dbReference type="PIRSR" id="PIRSR600760-2"/>
    </source>
</evidence>
<dbReference type="SUPFAM" id="SSF56655">
    <property type="entry name" value="Carbohydrate phosphatase"/>
    <property type="match status" value="1"/>
</dbReference>
<evidence type="ECO:0000313" key="9">
    <source>
        <dbReference type="Proteomes" id="UP000318946"/>
    </source>
</evidence>
<comment type="similarity">
    <text evidence="1 6">Belongs to the inositol monophosphatase superfamily. CysQ family.</text>
</comment>
<dbReference type="PANTHER" id="PTHR43028:SF5">
    <property type="entry name" value="3'(2'),5'-BISPHOSPHATE NUCLEOTIDASE 1"/>
    <property type="match status" value="1"/>
</dbReference>
<dbReference type="GO" id="GO:0005886">
    <property type="term" value="C:plasma membrane"/>
    <property type="evidence" value="ECO:0007669"/>
    <property type="project" value="UniProtKB-SubCell"/>
</dbReference>
<feature type="binding site" evidence="7">
    <location>
        <position position="236"/>
    </location>
    <ligand>
        <name>Mg(2+)</name>
        <dbReference type="ChEBI" id="CHEBI:18420"/>
        <label>1</label>
        <note>catalytic</note>
    </ligand>
</feature>
<keyword evidence="6 7" id="KW-0479">Metal-binding</keyword>
<evidence type="ECO:0000256" key="6">
    <source>
        <dbReference type="HAMAP-Rule" id="MF_02095"/>
    </source>
</evidence>
<keyword evidence="2 6" id="KW-1003">Cell membrane</keyword>
<feature type="binding site" evidence="6">
    <location>
        <position position="92"/>
    </location>
    <ligand>
        <name>Mg(2+)</name>
        <dbReference type="ChEBI" id="CHEBI:18420"/>
        <label>1</label>
    </ligand>
</feature>
<protein>
    <recommendedName>
        <fullName evidence="6">3'(2'),5'-bisphosphate nucleotidase CysQ</fullName>
        <ecNumber evidence="6">3.1.3.7</ecNumber>
    </recommendedName>
    <alternativeName>
        <fullName evidence="6">3'(2'),5-bisphosphonucleoside 3'(2')-phosphohydrolase</fullName>
    </alternativeName>
    <alternativeName>
        <fullName evidence="6">3'-phosphoadenosine 5'-phosphate phosphatase</fullName>
        <shortName evidence="6">PAP phosphatase</shortName>
    </alternativeName>
</protein>
<evidence type="ECO:0000256" key="3">
    <source>
        <dbReference type="ARBA" id="ARBA00022519"/>
    </source>
</evidence>
<feature type="binding site" evidence="6">
    <location>
        <begin position="94"/>
        <end position="97"/>
    </location>
    <ligand>
        <name>substrate</name>
    </ligand>
</feature>
<dbReference type="KEGG" id="acou:A5CBH24_02510"/>
<dbReference type="GO" id="GO:0000103">
    <property type="term" value="P:sulfate assimilation"/>
    <property type="evidence" value="ECO:0007669"/>
    <property type="project" value="TreeGrafter"/>
</dbReference>
<feature type="binding site" evidence="6">
    <location>
        <position position="94"/>
    </location>
    <ligand>
        <name>Mg(2+)</name>
        <dbReference type="ChEBI" id="CHEBI:18420"/>
        <label>1</label>
    </ligand>
</feature>
<dbReference type="PROSITE" id="PS00630">
    <property type="entry name" value="IMP_2"/>
    <property type="match status" value="1"/>
</dbReference>
<feature type="binding site" evidence="6">
    <location>
        <position position="95"/>
    </location>
    <ligand>
        <name>Mg(2+)</name>
        <dbReference type="ChEBI" id="CHEBI:18420"/>
        <label>2</label>
    </ligand>
</feature>
<dbReference type="CDD" id="cd01638">
    <property type="entry name" value="CysQ"/>
    <property type="match status" value="1"/>
</dbReference>
<feature type="binding site" evidence="7">
    <location>
        <position position="72"/>
    </location>
    <ligand>
        <name>Mg(2+)</name>
        <dbReference type="ChEBI" id="CHEBI:18420"/>
        <label>1</label>
        <note>catalytic</note>
    </ligand>
</feature>
<keyword evidence="9" id="KW-1185">Reference proteome</keyword>
<dbReference type="EC" id="3.1.3.7" evidence="6"/>
<feature type="binding site" evidence="6">
    <location>
        <position position="236"/>
    </location>
    <ligand>
        <name>substrate</name>
    </ligand>
</feature>
<evidence type="ECO:0000256" key="4">
    <source>
        <dbReference type="ARBA" id="ARBA00022801"/>
    </source>
</evidence>
<comment type="subcellular location">
    <subcellularLocation>
        <location evidence="6">Cell membrane</location>
        <topology evidence="6">Peripheral membrane protein</topology>
        <orientation evidence="6">Cytoplasmic side</orientation>
    </subcellularLocation>
</comment>
<dbReference type="InterPro" id="IPR020550">
    <property type="entry name" value="Inositol_monophosphatase_CS"/>
</dbReference>
<organism evidence="8 9">
    <name type="scientific">Alistipes communis</name>
    <dbReference type="NCBI Taxonomy" id="2585118"/>
    <lineage>
        <taxon>Bacteria</taxon>
        <taxon>Pseudomonadati</taxon>
        <taxon>Bacteroidota</taxon>
        <taxon>Bacteroidia</taxon>
        <taxon>Bacteroidales</taxon>
        <taxon>Rikenellaceae</taxon>
        <taxon>Alistipes</taxon>
    </lineage>
</organism>
<comment type="cofactor">
    <cofactor evidence="6 7">
        <name>Mg(2+)</name>
        <dbReference type="ChEBI" id="CHEBI:18420"/>
    </cofactor>
</comment>
<accession>A0A4Y1WSA6</accession>
<dbReference type="PRINTS" id="PR00377">
    <property type="entry name" value="IMPHPHTASES"/>
</dbReference>
<feature type="binding site" evidence="6">
    <location>
        <position position="236"/>
    </location>
    <ligand>
        <name>Mg(2+)</name>
        <dbReference type="ChEBI" id="CHEBI:18420"/>
        <label>2</label>
    </ligand>
</feature>
<keyword evidence="3" id="KW-0997">Cell inner membrane</keyword>
<dbReference type="GO" id="GO:0000287">
    <property type="term" value="F:magnesium ion binding"/>
    <property type="evidence" value="ECO:0007669"/>
    <property type="project" value="UniProtKB-UniRule"/>
</dbReference>
<feature type="binding site" evidence="7">
    <location>
        <position position="95"/>
    </location>
    <ligand>
        <name>Mg(2+)</name>
        <dbReference type="ChEBI" id="CHEBI:18420"/>
        <label>1</label>
        <note>catalytic</note>
    </ligand>
</feature>
<dbReference type="GO" id="GO:0050427">
    <property type="term" value="P:3'-phosphoadenosine 5'-phosphosulfate metabolic process"/>
    <property type="evidence" value="ECO:0007669"/>
    <property type="project" value="TreeGrafter"/>
</dbReference>
<comment type="function">
    <text evidence="6">Converts adenosine-3',5'-bisphosphate (PAP) to AMP.</text>
</comment>
<proteinExistence type="inferred from homology"/>
<feature type="binding site" evidence="7">
    <location>
        <position position="92"/>
    </location>
    <ligand>
        <name>Mg(2+)</name>
        <dbReference type="ChEBI" id="CHEBI:18420"/>
        <label>1</label>
        <note>catalytic</note>
    </ligand>
</feature>
<feature type="binding site" evidence="6">
    <location>
        <position position="92"/>
    </location>
    <ligand>
        <name>Mg(2+)</name>
        <dbReference type="ChEBI" id="CHEBI:18420"/>
        <label>2</label>
    </ligand>
</feature>
<keyword evidence="4 6" id="KW-0378">Hydrolase</keyword>
<dbReference type="HAMAP" id="MF_02095">
    <property type="entry name" value="CysQ"/>
    <property type="match status" value="1"/>
</dbReference>
<dbReference type="Gene3D" id="3.30.540.10">
    <property type="entry name" value="Fructose-1,6-Bisphosphatase, subunit A, domain 1"/>
    <property type="match status" value="1"/>
</dbReference>
<evidence type="ECO:0000256" key="2">
    <source>
        <dbReference type="ARBA" id="ARBA00022475"/>
    </source>
</evidence>
<dbReference type="InterPro" id="IPR000760">
    <property type="entry name" value="Inositol_monophosphatase-like"/>
</dbReference>
<dbReference type="GO" id="GO:0046854">
    <property type="term" value="P:phosphatidylinositol phosphate biosynthetic process"/>
    <property type="evidence" value="ECO:0007669"/>
    <property type="project" value="InterPro"/>
</dbReference>
<evidence type="ECO:0000313" key="8">
    <source>
        <dbReference type="EMBL" id="BBL02938.1"/>
    </source>
</evidence>
<dbReference type="Gene3D" id="3.40.190.80">
    <property type="match status" value="1"/>
</dbReference>
<evidence type="ECO:0000256" key="1">
    <source>
        <dbReference type="ARBA" id="ARBA00005289"/>
    </source>
</evidence>
<evidence type="ECO:0000256" key="5">
    <source>
        <dbReference type="ARBA" id="ARBA00023136"/>
    </source>
</evidence>
<sequence length="282" mass="32123">MLSEQIKRFLLPHTFNAAVRAGAAVMRIYEHRDDYDLSKYDGNFRSITAADRAAHEAIKRTLGQTRIPILSEDGREMHYEERCNWELFWLVDPLDGTREFIAGNNEFTINIALMENNVCAAAVIYVPYLHKIYFADRGFGSYVRDGVEPSADAAYTFDEIKQGARRLPLVAERHAHPLIAISRSHNTPETFAHVEALRRRYPDAQVIEQGSSYKFCLLAEGRVDYYVRTTHTYEWDTAAGELILAEAGGRLEALADGAAFRYNKRDLQNPWFVCRAHNCAIG</sequence>
<feature type="binding site" evidence="6">
    <location>
        <position position="72"/>
    </location>
    <ligand>
        <name>Mg(2+)</name>
        <dbReference type="ChEBI" id="CHEBI:18420"/>
        <label>1</label>
    </ligand>
</feature>